<dbReference type="eggNOG" id="ENOG502S4QP">
    <property type="taxonomic scope" value="Eukaryota"/>
</dbReference>
<dbReference type="InterPro" id="IPR042655">
    <property type="entry name" value="LRC72"/>
</dbReference>
<dbReference type="HOGENOM" id="CLU_323742_0_0_1"/>
<dbReference type="GO" id="GO:0005737">
    <property type="term" value="C:cytoplasm"/>
    <property type="evidence" value="ECO:0000318"/>
    <property type="project" value="GO_Central"/>
</dbReference>
<dbReference type="EMBL" id="DS469836">
    <property type="protein sequence ID" value="EDO32281.1"/>
    <property type="molecule type" value="Genomic_DNA"/>
</dbReference>
<dbReference type="InParanoid" id="A7SVI3"/>
<reference evidence="1 2" key="1">
    <citation type="journal article" date="2007" name="Science">
        <title>Sea anemone genome reveals ancestral eumetazoan gene repertoire and genomic organization.</title>
        <authorList>
            <person name="Putnam N.H."/>
            <person name="Srivastava M."/>
            <person name="Hellsten U."/>
            <person name="Dirks B."/>
            <person name="Chapman J."/>
            <person name="Salamov A."/>
            <person name="Terry A."/>
            <person name="Shapiro H."/>
            <person name="Lindquist E."/>
            <person name="Kapitonov V.V."/>
            <person name="Jurka J."/>
            <person name="Genikhovich G."/>
            <person name="Grigoriev I.V."/>
            <person name="Lucas S.M."/>
            <person name="Steele R.E."/>
            <person name="Finnerty J.R."/>
            <person name="Technau U."/>
            <person name="Martindale M.Q."/>
            <person name="Rokhsar D.S."/>
        </authorList>
    </citation>
    <scope>NUCLEOTIDE SEQUENCE [LARGE SCALE GENOMIC DNA]</scope>
    <source>
        <strain evidence="2">CH2 X CH6</strain>
    </source>
</reference>
<dbReference type="PANTHER" id="PTHR46759">
    <property type="entry name" value="LEUCINE-RICH REPEAT-CONTAINING PROTEIN 72"/>
    <property type="match status" value="1"/>
</dbReference>
<organism evidence="1 2">
    <name type="scientific">Nematostella vectensis</name>
    <name type="common">Starlet sea anemone</name>
    <dbReference type="NCBI Taxonomy" id="45351"/>
    <lineage>
        <taxon>Eukaryota</taxon>
        <taxon>Metazoa</taxon>
        <taxon>Cnidaria</taxon>
        <taxon>Anthozoa</taxon>
        <taxon>Hexacorallia</taxon>
        <taxon>Actiniaria</taxon>
        <taxon>Edwardsiidae</taxon>
        <taxon>Nematostella</taxon>
    </lineage>
</organism>
<dbReference type="SUPFAM" id="SSF52058">
    <property type="entry name" value="L domain-like"/>
    <property type="match status" value="1"/>
</dbReference>
<accession>A7SVI3</accession>
<dbReference type="GO" id="GO:0036158">
    <property type="term" value="P:outer dynein arm assembly"/>
    <property type="evidence" value="ECO:0000318"/>
    <property type="project" value="GO_Central"/>
</dbReference>
<evidence type="ECO:0000313" key="1">
    <source>
        <dbReference type="EMBL" id="EDO32281.1"/>
    </source>
</evidence>
<dbReference type="InterPro" id="IPR001611">
    <property type="entry name" value="Leu-rich_rpt"/>
</dbReference>
<protein>
    <submittedName>
        <fullName evidence="1">Uncharacterized protein</fullName>
    </submittedName>
</protein>
<dbReference type="GO" id="GO:0045504">
    <property type="term" value="F:dynein heavy chain binding"/>
    <property type="evidence" value="ECO:0000318"/>
    <property type="project" value="GO_Central"/>
</dbReference>
<dbReference type="GO" id="GO:0043014">
    <property type="term" value="F:alpha-tubulin binding"/>
    <property type="evidence" value="ECO:0000318"/>
    <property type="project" value="GO_Central"/>
</dbReference>
<keyword evidence="2" id="KW-1185">Reference proteome</keyword>
<sequence>MRVSSQLLRSRAARPLHGVEYLDLSHSDLVSVDKLELCPKLQCLILRDNRIEAVPDIDCCPQLWRIDLANNRLRSLEGLSRFAAFGCLILSNNELEWDELQKIRHIHILDLALHGNPKLEMDAYYRMHVIDSLPLIWMLDGRIITSAERAQVRQFFKDSAYSDRPVRRKLPRKQFVPSTIKNITVTGVHGNRVRKVVIYRYVLTQHYIITLVTFRLSDEENISTKGKQYIGMCYLRLVDSGTGRLSEKGTNRQTGQEYIGMCYLRLVDSGTGRLSEKGTNRQTVQEYIGMCYLRLVDSGTGRLSEKGTRQTGQEYIGMCYLRLVDSGTGRLSEKGNRQTGQEYIDLDKRRLHYLGYNLQQDVNLEMKHTTREKFKSSDLIVNLITCRTDDQERCNMLLLLLVASLEFAIPSAIVQQTLEVARLNKIEGLGTKLATQVGNPKFPTSILRSIETMDVFMFSREIRCRIVSLLLGAVKIERDQSIDGGLYNRLYLGLYDLVSDLIRLANGDDITIYQAMRKKFDSRKSGYRSLLASEVVQLLCIVPSFFNFIGRDPGIMDLLSVGTKDTNVGEQLKALSWQIQSAGGGMNRVYQEIGQFLLHKTKEANAQSLNPAKTEKMSESLNSQYLSYCVEPSYIITSKRLVQVPDRPHSSAMTTGNATRHMVGWSLFPKPMLDWYNLTAWQVILLNNTTRTTRLGKYKCSTIQLVQLDLAGNTARQNNSFNSTWQQIPILILLPLFLQAPRFQQADVNLKGDDLEGQFHYVNFKNMEWDTKMGRWKRSKEFYDYQAYNLGDHRASTSSESEVRFLSEALQKSLQLQARVPPAPIAREPSPANSKPQGRTLINNHVRSIVRECLKEAEIQWPESDLLEETPERAWEEPERTVRAIQFFMLLPW</sequence>
<dbReference type="PANTHER" id="PTHR46759:SF2">
    <property type="match status" value="1"/>
</dbReference>
<dbReference type="Proteomes" id="UP000001593">
    <property type="component" value="Unassembled WGS sequence"/>
</dbReference>
<evidence type="ECO:0000313" key="2">
    <source>
        <dbReference type="Proteomes" id="UP000001593"/>
    </source>
</evidence>
<dbReference type="PhylomeDB" id="A7SVI3"/>
<dbReference type="STRING" id="45351.A7SVI3"/>
<proteinExistence type="predicted"/>
<dbReference type="AlphaFoldDB" id="A7SVI3"/>
<gene>
    <name evidence="1" type="ORF">NEMVEDRAFT_v1g218109</name>
</gene>
<name>A7SVI3_NEMVE</name>
<dbReference type="InterPro" id="IPR032675">
    <property type="entry name" value="LRR_dom_sf"/>
</dbReference>
<dbReference type="Gene3D" id="3.80.10.10">
    <property type="entry name" value="Ribonuclease Inhibitor"/>
    <property type="match status" value="1"/>
</dbReference>
<dbReference type="PROSITE" id="PS51450">
    <property type="entry name" value="LRR"/>
    <property type="match status" value="2"/>
</dbReference>